<dbReference type="PANTHER" id="PTHR23080">
    <property type="entry name" value="THAP DOMAIN PROTEIN"/>
    <property type="match status" value="1"/>
</dbReference>
<proteinExistence type="predicted"/>
<dbReference type="InterPro" id="IPR027806">
    <property type="entry name" value="HARBI1_dom"/>
</dbReference>
<protein>
    <recommendedName>
        <fullName evidence="3">DDE Tnp4 domain-containing protein</fullName>
    </recommendedName>
</protein>
<evidence type="ECO:0000256" key="1">
    <source>
        <dbReference type="ARBA" id="ARBA00001968"/>
    </source>
</evidence>
<comment type="cofactor">
    <cofactor evidence="1">
        <name>a divalent metal cation</name>
        <dbReference type="ChEBI" id="CHEBI:60240"/>
    </cofactor>
</comment>
<evidence type="ECO:0000256" key="2">
    <source>
        <dbReference type="ARBA" id="ARBA00022723"/>
    </source>
</evidence>
<organism evidence="4">
    <name type="scientific">Sipha flava</name>
    <name type="common">yellow sugarcane aphid</name>
    <dbReference type="NCBI Taxonomy" id="143950"/>
    <lineage>
        <taxon>Eukaryota</taxon>
        <taxon>Metazoa</taxon>
        <taxon>Ecdysozoa</taxon>
        <taxon>Arthropoda</taxon>
        <taxon>Hexapoda</taxon>
        <taxon>Insecta</taxon>
        <taxon>Pterygota</taxon>
        <taxon>Neoptera</taxon>
        <taxon>Paraneoptera</taxon>
        <taxon>Hemiptera</taxon>
        <taxon>Sternorrhyncha</taxon>
        <taxon>Aphidomorpha</taxon>
        <taxon>Aphidoidea</taxon>
        <taxon>Aphididae</taxon>
        <taxon>Sipha</taxon>
    </lineage>
</organism>
<keyword evidence="2" id="KW-0479">Metal-binding</keyword>
<feature type="domain" description="DDE Tnp4" evidence="3">
    <location>
        <begin position="1"/>
        <end position="104"/>
    </location>
</feature>
<evidence type="ECO:0000313" key="4">
    <source>
        <dbReference type="EMBL" id="MBY69946.1"/>
    </source>
</evidence>
<evidence type="ECO:0000259" key="3">
    <source>
        <dbReference type="Pfam" id="PF13359"/>
    </source>
</evidence>
<name>A0A2S2PWR5_9HEMI</name>
<reference evidence="4" key="1">
    <citation type="submission" date="2018-04" db="EMBL/GenBank/DDBJ databases">
        <title>Transcriptome assembly of Sipha flava.</title>
        <authorList>
            <person name="Scully E.D."/>
            <person name="Geib S.M."/>
            <person name="Palmer N.A."/>
            <person name="Koch K."/>
            <person name="Bradshaw J."/>
            <person name="Heng-Moss T."/>
            <person name="Sarath G."/>
        </authorList>
    </citation>
    <scope>NUCLEOTIDE SEQUENCE</scope>
</reference>
<gene>
    <name evidence="4" type="ORF">g.1517</name>
</gene>
<dbReference type="PANTHER" id="PTHR23080:SF143">
    <property type="entry name" value="SI:DKEY-56D12.4"/>
    <property type="match status" value="1"/>
</dbReference>
<dbReference type="OrthoDB" id="6620488at2759"/>
<dbReference type="EMBL" id="GGMS01000743">
    <property type="protein sequence ID" value="MBY69946.1"/>
    <property type="molecule type" value="Transcribed_RNA"/>
</dbReference>
<dbReference type="AlphaFoldDB" id="A0A2S2PWR5"/>
<sequence>MFSRYKNAYTVKVLVAINLSGFICFLSKSYGGRISDSFITNISGFLSKLEPGDEFLSDKGFPGIKVALEGSKSILVVPPILHNGHFSEEEVLETYTVASVSIHIGFCNI</sequence>
<accession>A0A2S2PWR5</accession>
<dbReference type="GO" id="GO:0046872">
    <property type="term" value="F:metal ion binding"/>
    <property type="evidence" value="ECO:0007669"/>
    <property type="project" value="UniProtKB-KW"/>
</dbReference>
<dbReference type="Pfam" id="PF13359">
    <property type="entry name" value="DDE_Tnp_4"/>
    <property type="match status" value="1"/>
</dbReference>